<evidence type="ECO:0000313" key="2">
    <source>
        <dbReference type="Proteomes" id="UP000008467"/>
    </source>
</evidence>
<dbReference type="Proteomes" id="UP000008467">
    <property type="component" value="Chromosome"/>
</dbReference>
<evidence type="ECO:0000313" key="1">
    <source>
        <dbReference type="EMBL" id="ADZ82077.1"/>
    </source>
</evidence>
<keyword evidence="2" id="KW-1185">Reference proteome</keyword>
<dbReference type="AlphaFoldDB" id="F2JJN5"/>
<proteinExistence type="predicted"/>
<reference evidence="1 2" key="1">
    <citation type="journal article" date="2011" name="J. Bacteriol.">
        <title>Complete genome sequence of the cellulose-degrading bacterium Cellulosilyticum lentocellum.</title>
        <authorList>
            <consortium name="US DOE Joint Genome Institute"/>
            <person name="Miller D.A."/>
            <person name="Suen G."/>
            <person name="Bruce D."/>
            <person name="Copeland A."/>
            <person name="Cheng J.F."/>
            <person name="Detter C."/>
            <person name="Goodwin L.A."/>
            <person name="Han C.S."/>
            <person name="Hauser L.J."/>
            <person name="Land M.L."/>
            <person name="Lapidus A."/>
            <person name="Lucas S."/>
            <person name="Meincke L."/>
            <person name="Pitluck S."/>
            <person name="Tapia R."/>
            <person name="Teshima H."/>
            <person name="Woyke T."/>
            <person name="Fox B.G."/>
            <person name="Angert E.R."/>
            <person name="Currie C.R."/>
        </authorList>
    </citation>
    <scope>NUCLEOTIDE SEQUENCE [LARGE SCALE GENOMIC DNA]</scope>
    <source>
        <strain evidence="2">ATCC 49066 / DSM 5427 / NCIMB 11756 / RHM5</strain>
    </source>
</reference>
<gene>
    <name evidence="1" type="ordered locus">Clole_0330</name>
</gene>
<dbReference type="SUPFAM" id="SSF54913">
    <property type="entry name" value="GlnB-like"/>
    <property type="match status" value="1"/>
</dbReference>
<dbReference type="EMBL" id="CP002582">
    <property type="protein sequence ID" value="ADZ82077.1"/>
    <property type="molecule type" value="Genomic_DNA"/>
</dbReference>
<accession>F2JJN5</accession>
<dbReference type="InterPro" id="IPR011322">
    <property type="entry name" value="N-reg_PII-like_a/b"/>
</dbReference>
<name>F2JJN5_CELLD</name>
<protein>
    <recommendedName>
        <fullName evidence="3">Nitrogen regulatory protein P-II</fullName>
    </recommendedName>
</protein>
<sequence>MYLMITVISNIDKLKPTLKALKSVGTKSNVAIDAIGTNNIENSYLASQSAIESALLSISQVAQYRKVILSIIPDEEIFLKATDAVRKVLGNDLKKPNTGIMFTIPLNALYMKDVGQYINFTTNSNEVL</sequence>
<dbReference type="HOGENOM" id="CLU_155828_0_0_9"/>
<organism evidence="1 2">
    <name type="scientific">Cellulosilyticum lentocellum (strain ATCC 49066 / DSM 5427 / NCIMB 11756 / RHM5)</name>
    <name type="common">Clostridium lentocellum</name>
    <dbReference type="NCBI Taxonomy" id="642492"/>
    <lineage>
        <taxon>Bacteria</taxon>
        <taxon>Bacillati</taxon>
        <taxon>Bacillota</taxon>
        <taxon>Clostridia</taxon>
        <taxon>Lachnospirales</taxon>
        <taxon>Cellulosilyticaceae</taxon>
        <taxon>Cellulosilyticum</taxon>
    </lineage>
</organism>
<dbReference type="RefSeq" id="WP_013655378.1">
    <property type="nucleotide sequence ID" value="NC_015275.1"/>
</dbReference>
<dbReference type="STRING" id="642492.Clole_0330"/>
<dbReference type="KEGG" id="cle:Clole_0330"/>
<evidence type="ECO:0008006" key="3">
    <source>
        <dbReference type="Google" id="ProtNLM"/>
    </source>
</evidence>